<organism evidence="2 3">
    <name type="scientific">Rhizobium leguminosarum</name>
    <dbReference type="NCBI Taxonomy" id="384"/>
    <lineage>
        <taxon>Bacteria</taxon>
        <taxon>Pseudomonadati</taxon>
        <taxon>Pseudomonadota</taxon>
        <taxon>Alphaproteobacteria</taxon>
        <taxon>Hyphomicrobiales</taxon>
        <taxon>Rhizobiaceae</taxon>
        <taxon>Rhizobium/Agrobacterium group</taxon>
        <taxon>Rhizobium</taxon>
    </lineage>
</organism>
<reference evidence="2 3" key="1">
    <citation type="submission" date="2016-06" db="EMBL/GenBank/DDBJ databases">
        <title>Microsymbionts genomes from the relict species Vavilovia formosa.</title>
        <authorList>
            <person name="Chirak E."/>
            <person name="Kimeklis A."/>
            <person name="Andronov E."/>
        </authorList>
    </citation>
    <scope>NUCLEOTIDE SEQUENCE [LARGE SCALE GENOMIC DNA]</scope>
    <source>
        <strain evidence="2 3">Vaf10</strain>
    </source>
</reference>
<dbReference type="AlphaFoldDB" id="A0A1B1C8D4"/>
<dbReference type="EMBL" id="CP016286">
    <property type="protein sequence ID" value="ANP86058.1"/>
    <property type="molecule type" value="Genomic_DNA"/>
</dbReference>
<evidence type="ECO:0000313" key="2">
    <source>
        <dbReference type="EMBL" id="ANP86058.1"/>
    </source>
</evidence>
<evidence type="ECO:0000256" key="1">
    <source>
        <dbReference type="SAM" id="Coils"/>
    </source>
</evidence>
<name>A0A1B1C8D4_RHILE</name>
<dbReference type="RefSeq" id="WP_065280357.1">
    <property type="nucleotide sequence ID" value="NZ_CP016286.1"/>
</dbReference>
<accession>A0A1B1C8D4</accession>
<dbReference type="OrthoDB" id="8410090at2"/>
<dbReference type="Proteomes" id="UP000092691">
    <property type="component" value="Chromosome"/>
</dbReference>
<gene>
    <name evidence="2" type="ORF">BA011_10170</name>
</gene>
<keyword evidence="1" id="KW-0175">Coiled coil</keyword>
<sequence>MMTSVENRPSKPDKAIGAILASLDEQITRQGIDIDALKQEIEKLTLQVREREKDVSRIREARRQLTLIQTTQLEAEEIASEALKVPEGFAKRHAERKNGQAWQVRQQAYLILKETGHPLSRAELLEKMTAAGFVIDSPRPLHRIGKILWEAKDAFVYHDNGYWLVGEPVTEPVERIKRFRTRKPRKKKTLET</sequence>
<feature type="coiled-coil region" evidence="1">
    <location>
        <begin position="20"/>
        <end position="61"/>
    </location>
</feature>
<evidence type="ECO:0000313" key="3">
    <source>
        <dbReference type="Proteomes" id="UP000092691"/>
    </source>
</evidence>
<protein>
    <submittedName>
        <fullName evidence="2">Uncharacterized protein</fullName>
    </submittedName>
</protein>
<proteinExistence type="predicted"/>